<protein>
    <recommendedName>
        <fullName evidence="2">DUF6199 domain-containing protein</fullName>
    </recommendedName>
</protein>
<keyword evidence="1" id="KW-1133">Transmembrane helix</keyword>
<dbReference type="AlphaFoldDB" id="A0A940SJT8"/>
<dbReference type="Pfam" id="PF19701">
    <property type="entry name" value="DUF6199"/>
    <property type="match status" value="1"/>
</dbReference>
<dbReference type="InterPro" id="IPR045679">
    <property type="entry name" value="DUF6199"/>
</dbReference>
<keyword evidence="1" id="KW-0812">Transmembrane</keyword>
<keyword evidence="4" id="KW-1185">Reference proteome</keyword>
<proteinExistence type="predicted"/>
<sequence>MSESVAGKIILFIILIPLYAVLIWTLIDPRESLLWGKRWMYNEEPELSDDYIRFTKFITVFIIVILTIFSIIVFFKY</sequence>
<reference evidence="3" key="1">
    <citation type="submission" date="2021-04" db="EMBL/GenBank/DDBJ databases">
        <title>Genome seq and assembly of Bacillus sp.</title>
        <authorList>
            <person name="Chhetri G."/>
        </authorList>
    </citation>
    <scope>NUCLEOTIDE SEQUENCE</scope>
    <source>
        <strain evidence="3">RG28</strain>
    </source>
</reference>
<name>A0A940SJT8_9BACI</name>
<dbReference type="RefSeq" id="WP_209405763.1">
    <property type="nucleotide sequence ID" value="NZ_JAGIYQ010000007.1"/>
</dbReference>
<evidence type="ECO:0000259" key="2">
    <source>
        <dbReference type="Pfam" id="PF19701"/>
    </source>
</evidence>
<feature type="transmembrane region" description="Helical" evidence="1">
    <location>
        <begin position="9"/>
        <end position="27"/>
    </location>
</feature>
<gene>
    <name evidence="3" type="ORF">J5Y03_11550</name>
</gene>
<feature type="transmembrane region" description="Helical" evidence="1">
    <location>
        <begin position="57"/>
        <end position="75"/>
    </location>
</feature>
<evidence type="ECO:0000313" key="4">
    <source>
        <dbReference type="Proteomes" id="UP000682134"/>
    </source>
</evidence>
<keyword evidence="1" id="KW-0472">Membrane</keyword>
<evidence type="ECO:0000313" key="3">
    <source>
        <dbReference type="EMBL" id="MBP0725806.1"/>
    </source>
</evidence>
<feature type="domain" description="DUF6199" evidence="2">
    <location>
        <begin position="15"/>
        <end position="69"/>
    </location>
</feature>
<dbReference type="EMBL" id="JAGIYQ010000007">
    <property type="protein sequence ID" value="MBP0725806.1"/>
    <property type="molecule type" value="Genomic_DNA"/>
</dbReference>
<organism evidence="3 4">
    <name type="scientific">Gottfriedia endophytica</name>
    <dbReference type="NCBI Taxonomy" id="2820819"/>
    <lineage>
        <taxon>Bacteria</taxon>
        <taxon>Bacillati</taxon>
        <taxon>Bacillota</taxon>
        <taxon>Bacilli</taxon>
        <taxon>Bacillales</taxon>
        <taxon>Bacillaceae</taxon>
        <taxon>Gottfriedia</taxon>
    </lineage>
</organism>
<accession>A0A940SJT8</accession>
<dbReference type="Proteomes" id="UP000682134">
    <property type="component" value="Unassembled WGS sequence"/>
</dbReference>
<evidence type="ECO:0000256" key="1">
    <source>
        <dbReference type="SAM" id="Phobius"/>
    </source>
</evidence>
<comment type="caution">
    <text evidence="3">The sequence shown here is derived from an EMBL/GenBank/DDBJ whole genome shotgun (WGS) entry which is preliminary data.</text>
</comment>